<evidence type="ECO:0000256" key="5">
    <source>
        <dbReference type="ARBA" id="ARBA00012483"/>
    </source>
</evidence>
<dbReference type="HOGENOM" id="CLU_041707_1_0_1"/>
<dbReference type="SMART" id="SM00184">
    <property type="entry name" value="RING"/>
    <property type="match status" value="1"/>
</dbReference>
<dbReference type="RefSeq" id="XP_006681841.1">
    <property type="nucleotide sequence ID" value="XM_006681778.1"/>
</dbReference>
<evidence type="ECO:0000256" key="18">
    <source>
        <dbReference type="ARBA" id="ARBA00041230"/>
    </source>
</evidence>
<sequence length="318" mass="36039">MPDIAPQPSANESANASVNESVDASVPATLTHISFPFASPPDIIRATQKDLYYLYQLQSTLNEIIASLWGSRFQNKLSHEIQLTSQALYYGLTTVAGTQTLGEEYCDIVQVLNGATVPSHWRVVSVLMYVLGPYFLHLSVKRIKKSETDGSLQQISPRLKSKLIQISKAIKGPLTSLHLASFYIFGTYYHLAKRFTGIRYTLLKRLRDGEQEGGYEVLGFLIYIQLIIQAYHGWKKRKEIVSDELEYKDDDLDTLDDHVVGQLQKCTLCLGERKQTTATPCGHLFCWKCIGDWCRNKPECPLCRQAVMHNQLYPIINF</sequence>
<comment type="subcellular location">
    <subcellularLocation>
        <location evidence="2">Peroxisome membrane</location>
        <topology evidence="2">Multi-pass membrane protein</topology>
    </subcellularLocation>
</comment>
<dbReference type="PROSITE" id="PS50089">
    <property type="entry name" value="ZF_RING_2"/>
    <property type="match status" value="1"/>
</dbReference>
<evidence type="ECO:0000256" key="11">
    <source>
        <dbReference type="ARBA" id="ARBA00022771"/>
    </source>
</evidence>
<evidence type="ECO:0000256" key="14">
    <source>
        <dbReference type="ARBA" id="ARBA00022927"/>
    </source>
</evidence>
<evidence type="ECO:0000313" key="21">
    <source>
        <dbReference type="EMBL" id="EGF77784.1"/>
    </source>
</evidence>
<keyword evidence="22" id="KW-1185">Reference proteome</keyword>
<keyword evidence="12" id="KW-0833">Ubl conjugation pathway</keyword>
<evidence type="ECO:0000256" key="3">
    <source>
        <dbReference type="ARBA" id="ARBA00004906"/>
    </source>
</evidence>
<dbReference type="InterPro" id="IPR006845">
    <property type="entry name" value="Pex_N"/>
</dbReference>
<dbReference type="EMBL" id="GL882891">
    <property type="protein sequence ID" value="EGF77784.1"/>
    <property type="molecule type" value="Genomic_DNA"/>
</dbReference>
<protein>
    <recommendedName>
        <fullName evidence="5">RING-type E3 ubiquitin transferase</fullName>
        <ecNumber evidence="5">2.3.2.27</ecNumber>
    </recommendedName>
    <alternativeName>
        <fullName evidence="18">Peroxin-10</fullName>
    </alternativeName>
</protein>
<evidence type="ECO:0000256" key="10">
    <source>
        <dbReference type="ARBA" id="ARBA00022723"/>
    </source>
</evidence>
<dbReference type="Pfam" id="PF04757">
    <property type="entry name" value="Pex2_Pex12"/>
    <property type="match status" value="1"/>
</dbReference>
<dbReference type="InterPro" id="IPR001841">
    <property type="entry name" value="Znf_RING"/>
</dbReference>
<feature type="domain" description="RING-type" evidence="20">
    <location>
        <begin position="266"/>
        <end position="304"/>
    </location>
</feature>
<evidence type="ECO:0000256" key="4">
    <source>
        <dbReference type="ARBA" id="ARBA00008704"/>
    </source>
</evidence>
<dbReference type="Pfam" id="PF13639">
    <property type="entry name" value="zf-RING_2"/>
    <property type="match status" value="1"/>
</dbReference>
<keyword evidence="14" id="KW-0653">Protein transport</keyword>
<evidence type="ECO:0000256" key="1">
    <source>
        <dbReference type="ARBA" id="ARBA00000900"/>
    </source>
</evidence>
<evidence type="ECO:0000256" key="8">
    <source>
        <dbReference type="ARBA" id="ARBA00022679"/>
    </source>
</evidence>
<dbReference type="InterPro" id="IPR017907">
    <property type="entry name" value="Znf_RING_CS"/>
</dbReference>
<keyword evidence="7" id="KW-0962">Peroxisome biogenesis</keyword>
<dbReference type="InParanoid" id="F4PB35"/>
<evidence type="ECO:0000256" key="9">
    <source>
        <dbReference type="ARBA" id="ARBA00022692"/>
    </source>
</evidence>
<evidence type="ECO:0000256" key="15">
    <source>
        <dbReference type="ARBA" id="ARBA00022989"/>
    </source>
</evidence>
<evidence type="ECO:0000313" key="22">
    <source>
        <dbReference type="Proteomes" id="UP000007241"/>
    </source>
</evidence>
<keyword evidence="15" id="KW-1133">Transmembrane helix</keyword>
<organism evidence="21 22">
    <name type="scientific">Batrachochytrium dendrobatidis (strain JAM81 / FGSC 10211)</name>
    <name type="common">Frog chytrid fungus</name>
    <dbReference type="NCBI Taxonomy" id="684364"/>
    <lineage>
        <taxon>Eukaryota</taxon>
        <taxon>Fungi</taxon>
        <taxon>Fungi incertae sedis</taxon>
        <taxon>Chytridiomycota</taxon>
        <taxon>Chytridiomycota incertae sedis</taxon>
        <taxon>Chytridiomycetes</taxon>
        <taxon>Rhizophydiales</taxon>
        <taxon>Rhizophydiales incertae sedis</taxon>
        <taxon>Batrachochytrium</taxon>
    </lineage>
</organism>
<gene>
    <name evidence="21" type="ORF">BATDEDRAFT_91452</name>
</gene>
<comment type="pathway">
    <text evidence="3">Protein modification; protein ubiquitination.</text>
</comment>
<dbReference type="GeneID" id="18244267"/>
<evidence type="ECO:0000256" key="13">
    <source>
        <dbReference type="ARBA" id="ARBA00022833"/>
    </source>
</evidence>
<dbReference type="Gene3D" id="3.30.40.10">
    <property type="entry name" value="Zinc/RING finger domain, C3HC4 (zinc finger)"/>
    <property type="match status" value="1"/>
</dbReference>
<dbReference type="GO" id="GO:0061630">
    <property type="term" value="F:ubiquitin protein ligase activity"/>
    <property type="evidence" value="ECO:0007669"/>
    <property type="project" value="UniProtKB-EC"/>
</dbReference>
<accession>F4PB35</accession>
<name>F4PB35_BATDJ</name>
<dbReference type="GO" id="GO:0016562">
    <property type="term" value="P:protein import into peroxisome matrix, receptor recycling"/>
    <property type="evidence" value="ECO:0007669"/>
    <property type="project" value="UniProtKB-ARBA"/>
</dbReference>
<evidence type="ECO:0000256" key="12">
    <source>
        <dbReference type="ARBA" id="ARBA00022786"/>
    </source>
</evidence>
<evidence type="ECO:0000259" key="20">
    <source>
        <dbReference type="PROSITE" id="PS50089"/>
    </source>
</evidence>
<dbReference type="EC" id="2.3.2.27" evidence="5"/>
<dbReference type="PROSITE" id="PS00518">
    <property type="entry name" value="ZF_RING_1"/>
    <property type="match status" value="1"/>
</dbReference>
<dbReference type="GO" id="GO:0016567">
    <property type="term" value="P:protein ubiquitination"/>
    <property type="evidence" value="ECO:0007669"/>
    <property type="project" value="UniProtKB-ARBA"/>
</dbReference>
<dbReference type="OMA" id="YCDVVQL"/>
<dbReference type="FunFam" id="3.30.40.10:FF:001407">
    <property type="entry name" value="Uncharacterized protein"/>
    <property type="match status" value="1"/>
</dbReference>
<keyword evidence="11 19" id="KW-0863">Zinc-finger</keyword>
<dbReference type="GO" id="GO:0016558">
    <property type="term" value="P:protein import into peroxisome matrix"/>
    <property type="evidence" value="ECO:0000318"/>
    <property type="project" value="GO_Central"/>
</dbReference>
<keyword evidence="8" id="KW-0808">Transferase</keyword>
<dbReference type="Proteomes" id="UP000007241">
    <property type="component" value="Unassembled WGS sequence"/>
</dbReference>
<evidence type="ECO:0000256" key="17">
    <source>
        <dbReference type="ARBA" id="ARBA00023140"/>
    </source>
</evidence>
<proteinExistence type="inferred from homology"/>
<comment type="similarity">
    <text evidence="4">Belongs to the pex2/pex10/pex12 family.</text>
</comment>
<reference evidence="21 22" key="1">
    <citation type="submission" date="2009-12" db="EMBL/GenBank/DDBJ databases">
        <title>The draft genome of Batrachochytrium dendrobatidis.</title>
        <authorList>
            <consortium name="US DOE Joint Genome Institute (JGI-PGF)"/>
            <person name="Kuo A."/>
            <person name="Salamov A."/>
            <person name="Schmutz J."/>
            <person name="Lucas S."/>
            <person name="Pitluck S."/>
            <person name="Rosenblum E."/>
            <person name="Stajich J."/>
            <person name="Eisen M."/>
            <person name="Grigoriev I.V."/>
        </authorList>
    </citation>
    <scope>NUCLEOTIDE SEQUENCE [LARGE SCALE GENOMIC DNA]</scope>
    <source>
        <strain evidence="22">JAM81 / FGSC 10211</strain>
    </source>
</reference>
<evidence type="ECO:0000256" key="16">
    <source>
        <dbReference type="ARBA" id="ARBA00023136"/>
    </source>
</evidence>
<dbReference type="CDD" id="cd16527">
    <property type="entry name" value="RING-HC_PEX10"/>
    <property type="match status" value="1"/>
</dbReference>
<dbReference type="PANTHER" id="PTHR23350:SF0">
    <property type="entry name" value="PEROXISOME BIOGENESIS FACTOR 10"/>
    <property type="match status" value="1"/>
</dbReference>
<dbReference type="OrthoDB" id="6270329at2759"/>
<evidence type="ECO:0000256" key="19">
    <source>
        <dbReference type="PROSITE-ProRule" id="PRU00175"/>
    </source>
</evidence>
<dbReference type="GO" id="GO:0008270">
    <property type="term" value="F:zinc ion binding"/>
    <property type="evidence" value="ECO:0007669"/>
    <property type="project" value="UniProtKB-KW"/>
</dbReference>
<dbReference type="SUPFAM" id="SSF57850">
    <property type="entry name" value="RING/U-box"/>
    <property type="match status" value="1"/>
</dbReference>
<dbReference type="PANTHER" id="PTHR23350">
    <property type="entry name" value="PEROXISOME ASSEMBLY PROTEIN 10"/>
    <property type="match status" value="1"/>
</dbReference>
<keyword evidence="10" id="KW-0479">Metal-binding</keyword>
<evidence type="ECO:0000256" key="6">
    <source>
        <dbReference type="ARBA" id="ARBA00022448"/>
    </source>
</evidence>
<dbReference type="STRING" id="684364.F4PB35"/>
<keyword evidence="17" id="KW-0576">Peroxisome</keyword>
<keyword evidence="16" id="KW-0472">Membrane</keyword>
<dbReference type="InterPro" id="IPR025654">
    <property type="entry name" value="PEX2/10"/>
</dbReference>
<evidence type="ECO:0000256" key="7">
    <source>
        <dbReference type="ARBA" id="ARBA00022593"/>
    </source>
</evidence>
<dbReference type="InterPro" id="IPR013083">
    <property type="entry name" value="Znf_RING/FYVE/PHD"/>
</dbReference>
<keyword evidence="6" id="KW-0813">Transport</keyword>
<dbReference type="AlphaFoldDB" id="F4PB35"/>
<keyword evidence="13" id="KW-0862">Zinc</keyword>
<keyword evidence="9" id="KW-0812">Transmembrane</keyword>
<comment type="catalytic activity">
    <reaction evidence="1">
        <text>S-ubiquitinyl-[E2 ubiquitin-conjugating enzyme]-L-cysteine + [acceptor protein]-L-lysine = [E2 ubiquitin-conjugating enzyme]-L-cysteine + N(6)-ubiquitinyl-[acceptor protein]-L-lysine.</text>
        <dbReference type="EC" id="2.3.2.27"/>
    </reaction>
</comment>
<dbReference type="GO" id="GO:0005778">
    <property type="term" value="C:peroxisomal membrane"/>
    <property type="evidence" value="ECO:0000318"/>
    <property type="project" value="GO_Central"/>
</dbReference>
<evidence type="ECO:0000256" key="2">
    <source>
        <dbReference type="ARBA" id="ARBA00004585"/>
    </source>
</evidence>